<dbReference type="CDD" id="cd21128">
    <property type="entry name" value="SPASM_rSAM"/>
    <property type="match status" value="1"/>
</dbReference>
<dbReference type="Pfam" id="PF13186">
    <property type="entry name" value="SPASM"/>
    <property type="match status" value="1"/>
</dbReference>
<dbReference type="OrthoDB" id="9782387at2"/>
<keyword evidence="4" id="KW-0411">Iron-sulfur</keyword>
<dbReference type="Gene3D" id="3.20.20.70">
    <property type="entry name" value="Aldolase class I"/>
    <property type="match status" value="1"/>
</dbReference>
<evidence type="ECO:0000256" key="1">
    <source>
        <dbReference type="ARBA" id="ARBA00022691"/>
    </source>
</evidence>
<evidence type="ECO:0000256" key="2">
    <source>
        <dbReference type="ARBA" id="ARBA00022723"/>
    </source>
</evidence>
<dbReference type="InterPro" id="IPR013785">
    <property type="entry name" value="Aldolase_TIM"/>
</dbReference>
<evidence type="ECO:0000313" key="6">
    <source>
        <dbReference type="EMBL" id="AER66349.1"/>
    </source>
</evidence>
<dbReference type="KEGG" id="tli:Tlie_0614"/>
<evidence type="ECO:0000256" key="4">
    <source>
        <dbReference type="ARBA" id="ARBA00023014"/>
    </source>
</evidence>
<accession>G7V8Q8</accession>
<sequence>MSMSAFDKLKGMVSTTLVERIVRTVESGDERKLANLFDLLSKLAPARYFREGFAQLAQMARENHPFVGVFRRVFTELNESCRKKAILNFMVNFIILGRAIRERKEQELGIHIPNFMVISPTMRCNLHCKGCYASAYSKEDDLPLEVVDRVIREGKELGMYFYTFSGGECFVRPELLDLWEKHDDCYFQVYTNGTLLDEALTDRLARMGNVAPMVSVEGSKEETDYRRGPGTYEKVMEVFDRLRRKGILYGFSATFTKSSAQSILKDEFIERMLDKGCKVGWFFQYIPTGNKPDLDYMATPEQRAALHEKVEEWRNKYPIFLGDFWNDGPYVDGCMAGGQRYLHIISSGDVEPCVFVHFAVDNIKEKSLVDVLQSDFFKAIREAQPYEDDNLLCPCLIIDHPQVLRELVERYGARPTHPGSEALLKDLAPGLDRYSERIKSIYGPLWEKEGREKYLKSFEKEDDKRVWERARKHAKVK</sequence>
<gene>
    <name evidence="6" type="ordered locus">Tlie_0614</name>
</gene>
<dbReference type="STRING" id="580340.Tlie_0614"/>
<dbReference type="InterPro" id="IPR007197">
    <property type="entry name" value="rSAM"/>
</dbReference>
<dbReference type="CDD" id="cd01335">
    <property type="entry name" value="Radical_SAM"/>
    <property type="match status" value="1"/>
</dbReference>
<dbReference type="Pfam" id="PF04055">
    <property type="entry name" value="Radical_SAM"/>
    <property type="match status" value="1"/>
</dbReference>
<dbReference type="GO" id="GO:0051536">
    <property type="term" value="F:iron-sulfur cluster binding"/>
    <property type="evidence" value="ECO:0007669"/>
    <property type="project" value="UniProtKB-KW"/>
</dbReference>
<dbReference type="InterPro" id="IPR023885">
    <property type="entry name" value="4Fe4S-binding_SPASM_dom"/>
</dbReference>
<dbReference type="eggNOG" id="COG0535">
    <property type="taxonomic scope" value="Bacteria"/>
</dbReference>
<dbReference type="InterPro" id="IPR058240">
    <property type="entry name" value="rSAM_sf"/>
</dbReference>
<protein>
    <submittedName>
        <fullName evidence="6">Radical SAM domain protein</fullName>
    </submittedName>
</protein>
<dbReference type="PANTHER" id="PTHR43524:SF1">
    <property type="entry name" value="RADICAL SAM SUPERFAMILY PROTEIN"/>
    <property type="match status" value="1"/>
</dbReference>
<keyword evidence="7" id="KW-1185">Reference proteome</keyword>
<feature type="domain" description="Radical SAM core" evidence="5">
    <location>
        <begin position="108"/>
        <end position="323"/>
    </location>
</feature>
<proteinExistence type="predicted"/>
<dbReference type="SFLD" id="SFLDG01067">
    <property type="entry name" value="SPASM/twitch_domain_containing"/>
    <property type="match status" value="1"/>
</dbReference>
<organism evidence="6 7">
    <name type="scientific">Thermovirga lienii (strain ATCC BAA-1197 / DSM 17291 / Cas60314)</name>
    <dbReference type="NCBI Taxonomy" id="580340"/>
    <lineage>
        <taxon>Bacteria</taxon>
        <taxon>Thermotogati</taxon>
        <taxon>Synergistota</taxon>
        <taxon>Synergistia</taxon>
        <taxon>Synergistales</taxon>
        <taxon>Thermovirgaceae</taxon>
        <taxon>Thermovirga</taxon>
    </lineage>
</organism>
<dbReference type="PANTHER" id="PTHR43524">
    <property type="entry name" value="RADICAL SAM SUPERFAMILY PROTEIN"/>
    <property type="match status" value="1"/>
</dbReference>
<evidence type="ECO:0000256" key="3">
    <source>
        <dbReference type="ARBA" id="ARBA00023004"/>
    </source>
</evidence>
<reference evidence="7" key="1">
    <citation type="submission" date="2011-10" db="EMBL/GenBank/DDBJ databases">
        <title>The complete genome of chromosome of Thermovirga lienii DSM 17291.</title>
        <authorList>
            <consortium name="US DOE Joint Genome Institute (JGI-PGF)"/>
            <person name="Lucas S."/>
            <person name="Copeland A."/>
            <person name="Lapidus A."/>
            <person name="Glavina del Rio T."/>
            <person name="Dalin E."/>
            <person name="Tice H."/>
            <person name="Bruce D."/>
            <person name="Goodwin L."/>
            <person name="Pitluck S."/>
            <person name="Peters L."/>
            <person name="Mikhailova N."/>
            <person name="Saunders E."/>
            <person name="Kyrpides N."/>
            <person name="Mavromatis K."/>
            <person name="Ivanova N."/>
            <person name="Last F.I."/>
            <person name="Brettin T."/>
            <person name="Detter J.C."/>
            <person name="Han C."/>
            <person name="Larimer F."/>
            <person name="Land M."/>
            <person name="Hauser L."/>
            <person name="Markowitz V."/>
            <person name="Cheng J.-F."/>
            <person name="Hugenholtz P."/>
            <person name="Woyke T."/>
            <person name="Wu D."/>
            <person name="Spring S."/>
            <person name="Schroeder M."/>
            <person name="Brambilla E.-M."/>
            <person name="Klenk H.-P."/>
            <person name="Eisen J.A."/>
        </authorList>
    </citation>
    <scope>NUCLEOTIDE SEQUENCE [LARGE SCALE GENOMIC DNA]</scope>
    <source>
        <strain evidence="7">ATCC BAA-1197 / DSM 17291 / Cas60314</strain>
    </source>
</reference>
<dbReference type="PROSITE" id="PS51918">
    <property type="entry name" value="RADICAL_SAM"/>
    <property type="match status" value="1"/>
</dbReference>
<keyword evidence="2" id="KW-0479">Metal-binding</keyword>
<dbReference type="AlphaFoldDB" id="G7V8Q8"/>
<dbReference type="HOGENOM" id="CLU_044700_0_0_0"/>
<keyword evidence="3" id="KW-0408">Iron</keyword>
<dbReference type="SUPFAM" id="SSF102114">
    <property type="entry name" value="Radical SAM enzymes"/>
    <property type="match status" value="1"/>
</dbReference>
<dbReference type="Proteomes" id="UP000005868">
    <property type="component" value="Chromosome"/>
</dbReference>
<evidence type="ECO:0000313" key="7">
    <source>
        <dbReference type="Proteomes" id="UP000005868"/>
    </source>
</evidence>
<dbReference type="SFLD" id="SFLDS00029">
    <property type="entry name" value="Radical_SAM"/>
    <property type="match status" value="1"/>
</dbReference>
<evidence type="ECO:0000259" key="5">
    <source>
        <dbReference type="PROSITE" id="PS51918"/>
    </source>
</evidence>
<dbReference type="GO" id="GO:0046872">
    <property type="term" value="F:metal ion binding"/>
    <property type="evidence" value="ECO:0007669"/>
    <property type="project" value="UniProtKB-KW"/>
</dbReference>
<name>G7V8Q8_THELD</name>
<dbReference type="EMBL" id="CP003096">
    <property type="protein sequence ID" value="AER66349.1"/>
    <property type="molecule type" value="Genomic_DNA"/>
</dbReference>
<reference evidence="6 7" key="2">
    <citation type="journal article" date="2012" name="Stand. Genomic Sci.">
        <title>Genome sequence of the moderately thermophilic, amino-acid-degrading and sulfur-reducing bacterium Thermovirga lienii type strain (Cas60314(T)).</title>
        <authorList>
            <person name="Goker M."/>
            <person name="Saunders E."/>
            <person name="Lapidus A."/>
            <person name="Nolan M."/>
            <person name="Lucas S."/>
            <person name="Hammon N."/>
            <person name="Deshpande S."/>
            <person name="Cheng J.F."/>
            <person name="Han C."/>
            <person name="Tapia R."/>
            <person name="Goodwin L.A."/>
            <person name="Pitluck S."/>
            <person name="Liolios K."/>
            <person name="Mavromatis K."/>
            <person name="Pagani I."/>
            <person name="Ivanova N."/>
            <person name="Mikhailova N."/>
            <person name="Pati A."/>
            <person name="Chen A."/>
            <person name="Palaniappan K."/>
            <person name="Land M."/>
            <person name="Chang Y.J."/>
            <person name="Jeffries C.D."/>
            <person name="Brambilla E.M."/>
            <person name="Rohde M."/>
            <person name="Spring S."/>
            <person name="Detter J.C."/>
            <person name="Woyke T."/>
            <person name="Bristow J."/>
            <person name="Eisen J.A."/>
            <person name="Markowitz V."/>
            <person name="Hugenholtz P."/>
            <person name="Kyrpides N.C."/>
            <person name="Klenk H.P."/>
        </authorList>
    </citation>
    <scope>NUCLEOTIDE SEQUENCE [LARGE SCALE GENOMIC DNA]</scope>
    <source>
        <strain evidence="7">ATCC BAA-1197 / DSM 17291 / Cas60314</strain>
    </source>
</reference>
<dbReference type="GO" id="GO:0003824">
    <property type="term" value="F:catalytic activity"/>
    <property type="evidence" value="ECO:0007669"/>
    <property type="project" value="InterPro"/>
</dbReference>
<keyword evidence="1" id="KW-0949">S-adenosyl-L-methionine</keyword>